<evidence type="ECO:0000313" key="3">
    <source>
        <dbReference type="EMBL" id="CAA57300.1"/>
    </source>
</evidence>
<sequence length="149" mass="16392">MFRLFVTALIIALGLAQAQAADMGEKFDATFKAQVKAAKADMVMLSPKDAYKLLQENPDITLIDVRDPDELKAMGKPDVKNYKHMSRGKLEPLLAKSGLDPEKPVVVFCKTAARAALAGKTLREYGFKTIYNSEGGMDKWLEEGLPSLD</sequence>
<dbReference type="SMR" id="Q56748"/>
<dbReference type="OMA" id="NTYVVIC"/>
<dbReference type="Gene3D" id="3.40.250.10">
    <property type="entry name" value="Rhodanese-like domain"/>
    <property type="match status" value="1"/>
</dbReference>
<dbReference type="RefSeq" id="WP_011139444.1">
    <property type="nucleotide sequence ID" value="NZ_JAAYAA010000063.1"/>
</dbReference>
<gene>
    <name evidence="3" type="primary">sud</name>
</gene>
<dbReference type="KEGG" id="wsu:WS1629"/>
<dbReference type="InterPro" id="IPR036873">
    <property type="entry name" value="Rhodanese-like_dom_sf"/>
</dbReference>
<protein>
    <submittedName>
        <fullName evidence="3">Sulfide dehydrogenase</fullName>
    </submittedName>
</protein>
<name>Q56748_WOLSC</name>
<organism evidence="3">
    <name type="scientific">Wolinella succinogenes</name>
    <dbReference type="NCBI Taxonomy" id="844"/>
    <lineage>
        <taxon>Bacteria</taxon>
        <taxon>Pseudomonadati</taxon>
        <taxon>Campylobacterota</taxon>
        <taxon>Epsilonproteobacteria</taxon>
        <taxon>Campylobacterales</taxon>
        <taxon>Helicobacteraceae</taxon>
        <taxon>Wolinella</taxon>
    </lineage>
</organism>
<dbReference type="DrugBank" id="DB02956">
    <property type="generic name" value="Pentasulfide-Sulfur"/>
</dbReference>
<dbReference type="PROSITE" id="PS50206">
    <property type="entry name" value="RHODANESE_3"/>
    <property type="match status" value="1"/>
</dbReference>
<dbReference type="PANTHER" id="PTHR43031:SF16">
    <property type="entry name" value="OXIDOREDUCTASE"/>
    <property type="match status" value="1"/>
</dbReference>
<dbReference type="AlphaFoldDB" id="Q56748"/>
<dbReference type="PDBsum" id="1QXN"/>
<accession>Q56748</accession>
<reference evidence="4" key="2">
    <citation type="journal article" date="2004" name="Biochemistry">
        <title>Solution structure of the 30 kDa polysulfide-sulfur transferase homodimer from Wolinella succinogenes.</title>
        <authorList>
            <person name="Lin Y.J."/>
            <person name="Dancea F."/>
            <person name="Lohr F."/>
            <person name="Klimmek O."/>
            <person name="Pfeiffer-Marek S."/>
            <person name="Nilges M."/>
            <person name="Wienk H."/>
            <person name="Kroger A."/>
            <person name="Ruterjans H."/>
        </authorList>
    </citation>
    <scope>STRUCTURE BY NMR OF 21-149</scope>
</reference>
<dbReference type="PANTHER" id="PTHR43031">
    <property type="entry name" value="FAD-DEPENDENT OXIDOREDUCTASE"/>
    <property type="match status" value="1"/>
</dbReference>
<dbReference type="OrthoDB" id="5471138at2"/>
<evidence type="ECO:0007829" key="4">
    <source>
        <dbReference type="PDB" id="1QXN"/>
    </source>
</evidence>
<dbReference type="CDD" id="cd01447">
    <property type="entry name" value="Polysulfide_ST"/>
    <property type="match status" value="1"/>
</dbReference>
<dbReference type="EvolutionaryTrace" id="Q56748"/>
<dbReference type="Pfam" id="PF00581">
    <property type="entry name" value="Rhodanese"/>
    <property type="match status" value="1"/>
</dbReference>
<keyword evidence="4" id="KW-0002">3D-structure</keyword>
<feature type="domain" description="Rhodanese" evidence="2">
    <location>
        <begin position="56"/>
        <end position="149"/>
    </location>
</feature>
<evidence type="ECO:0000256" key="1">
    <source>
        <dbReference type="SAM" id="SignalP"/>
    </source>
</evidence>
<dbReference type="EMBL" id="X81642">
    <property type="protein sequence ID" value="CAA57300.1"/>
    <property type="molecule type" value="Genomic_DNA"/>
</dbReference>
<evidence type="ECO:0000259" key="2">
    <source>
        <dbReference type="PROSITE" id="PS50206"/>
    </source>
</evidence>
<proteinExistence type="evidence at protein level"/>
<feature type="signal peptide" evidence="1">
    <location>
        <begin position="1"/>
        <end position="20"/>
    </location>
</feature>
<dbReference type="SUPFAM" id="SSF52821">
    <property type="entry name" value="Rhodanese/Cell cycle control phosphatase"/>
    <property type="match status" value="1"/>
</dbReference>
<dbReference type="PDB" id="1QXN">
    <property type="method" value="NMR"/>
    <property type="chains" value="A/B=21-149"/>
</dbReference>
<dbReference type="SMART" id="SM00450">
    <property type="entry name" value="RHOD"/>
    <property type="match status" value="1"/>
</dbReference>
<keyword evidence="1" id="KW-0732">Signal</keyword>
<dbReference type="InterPro" id="IPR050229">
    <property type="entry name" value="GlpE_sulfurtransferase"/>
</dbReference>
<dbReference type="PIR" id="S67486">
    <property type="entry name" value="S49425"/>
</dbReference>
<feature type="chain" id="PRO_5004250832" evidence="1">
    <location>
        <begin position="21"/>
        <end position="149"/>
    </location>
</feature>
<dbReference type="InterPro" id="IPR001763">
    <property type="entry name" value="Rhodanese-like_dom"/>
</dbReference>
<reference evidence="3" key="1">
    <citation type="journal article" date="1995" name="Eur. J. Biochem.">
        <title>Periplasmic sulphide dehydrogenase (Sud) from Wolinella succinogenes: isolation, nucleotide sequence of the sud gene and its expression in Escherichia coli.</title>
        <authorList>
            <person name="Kreis-Kleinschmidt V."/>
            <person name="Schaegger H."/>
            <person name="Fahrenholz F."/>
            <person name="Kojro E."/>
            <person name="Kroeger A."/>
        </authorList>
    </citation>
    <scope>NUCLEOTIDE SEQUENCE</scope>
</reference>